<evidence type="ECO:0000313" key="1">
    <source>
        <dbReference type="EMBL" id="CEP21104.1"/>
    </source>
</evidence>
<protein>
    <submittedName>
        <fullName evidence="1">Uncharacterized protein</fullName>
    </submittedName>
</protein>
<evidence type="ECO:0000313" key="2">
    <source>
        <dbReference type="Proteomes" id="UP000038830"/>
    </source>
</evidence>
<reference evidence="2" key="1">
    <citation type="journal article" date="2015" name="J. Biotechnol.">
        <title>The structure of the Cyberlindnera jadinii genome and its relation to Candida utilis analyzed by the occurrence of single nucleotide polymorphisms.</title>
        <authorList>
            <person name="Rupp O."/>
            <person name="Brinkrolf K."/>
            <person name="Buerth C."/>
            <person name="Kunigo M."/>
            <person name="Schneider J."/>
            <person name="Jaenicke S."/>
            <person name="Goesmann A."/>
            <person name="Puehler A."/>
            <person name="Jaeger K.-E."/>
            <person name="Ernst J.F."/>
        </authorList>
    </citation>
    <scope>NUCLEOTIDE SEQUENCE [LARGE SCALE GENOMIC DNA]</scope>
    <source>
        <strain evidence="2">ATCC 18201 / CBS 1600 / BCRC 20928 / JCM 3617 / NBRC 0987 / NRRL Y-1542</strain>
    </source>
</reference>
<gene>
    <name evidence="1" type="ORF">BN1211_1126</name>
</gene>
<organism evidence="1 2">
    <name type="scientific">Cyberlindnera jadinii (strain ATCC 18201 / CBS 1600 / BCRC 20928 / JCM 3617 / NBRC 0987 / NRRL Y-1542)</name>
    <name type="common">Torula yeast</name>
    <name type="synonym">Candida utilis</name>
    <dbReference type="NCBI Taxonomy" id="983966"/>
    <lineage>
        <taxon>Eukaryota</taxon>
        <taxon>Fungi</taxon>
        <taxon>Dikarya</taxon>
        <taxon>Ascomycota</taxon>
        <taxon>Saccharomycotina</taxon>
        <taxon>Saccharomycetes</taxon>
        <taxon>Phaffomycetales</taxon>
        <taxon>Phaffomycetaceae</taxon>
        <taxon>Cyberlindnera</taxon>
    </lineage>
</organism>
<sequence>MVDVDYKQTSGTNPPFAAHLSQNLPTLPSQSMYQLTPGFQQPPYGVNSLSVPAVGLNHSDSNSGDNILETTYQRSYPYATFPNQQYMYNGTSQYSLQTSYVHVPVDYTNNSGMNHGTDSITGYYPTNYETTYPHIFANQPMTVQNHKQSVPDLVLAAQGKKCTQCGRFIIRDIARHMRIHEEVSRFRCLYPRESCPHKTGYFNRQYDFKKHLLHSHFIFDDPMVKRVNSLSDKLGARGCCPCGMVLSAEKYLDQHIMEKDETGSYKCPHLQAHWDNHYSQSGIPLSHSTSY</sequence>
<proteinExistence type="predicted"/>
<accession>A0A0H5CAY1</accession>
<dbReference type="Proteomes" id="UP000038830">
    <property type="component" value="Unassembled WGS sequence"/>
</dbReference>
<dbReference type="AlphaFoldDB" id="A0A0H5CAY1"/>
<dbReference type="EMBL" id="CDQK01000001">
    <property type="protein sequence ID" value="CEP21104.1"/>
    <property type="molecule type" value="Genomic_DNA"/>
</dbReference>
<name>A0A0H5CAY1_CYBJN</name>